<comment type="catalytic activity">
    <reaction evidence="8">
        <text>O-phospho-L-threonyl-[protein] + H2O = L-threonyl-[protein] + phosphate</text>
        <dbReference type="Rhea" id="RHEA:47004"/>
        <dbReference type="Rhea" id="RHEA-COMP:11060"/>
        <dbReference type="Rhea" id="RHEA-COMP:11605"/>
        <dbReference type="ChEBI" id="CHEBI:15377"/>
        <dbReference type="ChEBI" id="CHEBI:30013"/>
        <dbReference type="ChEBI" id="CHEBI:43474"/>
        <dbReference type="ChEBI" id="CHEBI:61977"/>
        <dbReference type="EC" id="3.1.3.16"/>
    </reaction>
</comment>
<dbReference type="InterPro" id="IPR019734">
    <property type="entry name" value="TPR_rpt"/>
</dbReference>
<dbReference type="InterPro" id="IPR051134">
    <property type="entry name" value="PPP_phosphatase"/>
</dbReference>
<evidence type="ECO:0000259" key="10">
    <source>
        <dbReference type="PROSITE" id="PS00125"/>
    </source>
</evidence>
<dbReference type="KEGG" id="tasa:A1Q1_03428"/>
<comment type="cofactor">
    <cofactor evidence="1">
        <name>Mn(2+)</name>
        <dbReference type="ChEBI" id="CHEBI:29035"/>
    </cofactor>
</comment>
<dbReference type="GeneID" id="25986941"/>
<evidence type="ECO:0000256" key="4">
    <source>
        <dbReference type="ARBA" id="ARBA00022737"/>
    </source>
</evidence>
<evidence type="ECO:0000256" key="7">
    <source>
        <dbReference type="PROSITE-ProRule" id="PRU00339"/>
    </source>
</evidence>
<dbReference type="Pfam" id="PF13181">
    <property type="entry name" value="TPR_8"/>
    <property type="match status" value="2"/>
</dbReference>
<feature type="region of interest" description="Disordered" evidence="9">
    <location>
        <begin position="742"/>
        <end position="763"/>
    </location>
</feature>
<dbReference type="HOGENOM" id="CLU_004962_5_2_1"/>
<feature type="compositionally biased region" description="Polar residues" evidence="9">
    <location>
        <begin position="742"/>
        <end position="751"/>
    </location>
</feature>
<keyword evidence="3" id="KW-0479">Metal-binding</keyword>
<dbReference type="InterPro" id="IPR029052">
    <property type="entry name" value="Metallo-depent_PP-like"/>
</dbReference>
<organism evidence="11 12">
    <name type="scientific">Trichosporon asahii var. asahii (strain ATCC 90039 / CBS 2479 / JCM 2466 / KCTC 7840 / NBRC 103889/ NCYC 2677 / UAMH 7654)</name>
    <name type="common">Yeast</name>
    <dbReference type="NCBI Taxonomy" id="1186058"/>
    <lineage>
        <taxon>Eukaryota</taxon>
        <taxon>Fungi</taxon>
        <taxon>Dikarya</taxon>
        <taxon>Basidiomycota</taxon>
        <taxon>Agaricomycotina</taxon>
        <taxon>Tremellomycetes</taxon>
        <taxon>Trichosporonales</taxon>
        <taxon>Trichosporonaceae</taxon>
        <taxon>Trichosporon</taxon>
    </lineage>
</organism>
<dbReference type="Gene3D" id="1.25.40.10">
    <property type="entry name" value="Tetratricopeptide repeat domain"/>
    <property type="match status" value="1"/>
</dbReference>
<accession>J5SUV2</accession>
<protein>
    <recommendedName>
        <fullName evidence="8">Serine/threonine-protein phosphatase</fullName>
        <ecNumber evidence="8">3.1.3.16</ecNumber>
    </recommendedName>
</protein>
<dbReference type="VEuPathDB" id="FungiDB:A1Q1_03428"/>
<comment type="similarity">
    <text evidence="2">Belongs to the PPP phosphatase family. PP-5 (PP-T) subfamily.</text>
</comment>
<dbReference type="PRINTS" id="PR00114">
    <property type="entry name" value="STPHPHTASE"/>
</dbReference>
<dbReference type="PROSITE" id="PS00125">
    <property type="entry name" value="SER_THR_PHOSPHATASE"/>
    <property type="match status" value="1"/>
</dbReference>
<evidence type="ECO:0000256" key="3">
    <source>
        <dbReference type="ARBA" id="ARBA00022723"/>
    </source>
</evidence>
<name>J5SUV2_TRIAS</name>
<dbReference type="PANTHER" id="PTHR45668:SF5">
    <property type="entry name" value="SERINE_THREONINE-PROTEIN PHOSPHATASE 5"/>
    <property type="match status" value="1"/>
</dbReference>
<dbReference type="AlphaFoldDB" id="J5SUV2"/>
<comment type="caution">
    <text evidence="11">The sequence shown here is derived from an EMBL/GenBank/DDBJ whole genome shotgun (WGS) entry which is preliminary data.</text>
</comment>
<proteinExistence type="inferred from homology"/>
<dbReference type="EC" id="3.1.3.16" evidence="8"/>
<feature type="domain" description="Serine/threonine specific protein phosphatases" evidence="10">
    <location>
        <begin position="455"/>
        <end position="460"/>
    </location>
</feature>
<evidence type="ECO:0000256" key="2">
    <source>
        <dbReference type="ARBA" id="ARBA00008786"/>
    </source>
</evidence>
<evidence type="ECO:0000256" key="5">
    <source>
        <dbReference type="ARBA" id="ARBA00022801"/>
    </source>
</evidence>
<evidence type="ECO:0000313" key="12">
    <source>
        <dbReference type="Proteomes" id="UP000002748"/>
    </source>
</evidence>
<dbReference type="OrthoDB" id="445564at2759"/>
<dbReference type="InterPro" id="IPR013235">
    <property type="entry name" value="PPP_dom"/>
</dbReference>
<keyword evidence="7" id="KW-0802">TPR repeat</keyword>
<dbReference type="SMART" id="SM00028">
    <property type="entry name" value="TPR"/>
    <property type="match status" value="3"/>
</dbReference>
<dbReference type="RefSeq" id="XP_014178701.1">
    <property type="nucleotide sequence ID" value="XM_014323226.1"/>
</dbReference>
<dbReference type="Proteomes" id="UP000002748">
    <property type="component" value="Unassembled WGS sequence"/>
</dbReference>
<dbReference type="PROSITE" id="PS50005">
    <property type="entry name" value="TPR"/>
    <property type="match status" value="1"/>
</dbReference>
<sequence length="842" mass="93168">MPPPASPAHRARARLSPPSSRTTSPPSPPPCSRRRSSRTSPVSFILRSQLTSVTSDSELDDIDESRVPTEAEKAEALQLKAKANAAFGKKDFSTSIELYTQALRLDPTEPTFWNNRAMSKAKMEEHGAAIADASKAIELKPDYAKAYYRRGVSALAILRPKQAVPDFKKALEIEPGNRTVREQLVATTKLIRRIEFEKVSKRVAAAVEGQNAAGNCQLRVYVGGDKDGENAGRKGPCQFEPPSTMATAVMASPPATPFAVVFDWGEEFGPYQSADSQAIAVGETERASARCLRSIADGACALDNPHNVTLPIVPDDPKARYTPTKEFVEAMVETFKNGGKMPKRVVWEIILGVKSVVDAEASLVEIEVPKGVTCDIVGDSEYSEGPEEVHGAQELRRRETLALSISYHTHIIKPPSDDHMVIFNGDFVDRGSWSVEVVLTLFAYKWLYPERVFLNRGNHETADMNKVYGFEGECKAKHGEMTYQLFADVFTALPLATLVTASQPPKSLKSEGSQPAILHDGHKRYFVVHGGPPVSKDGVKLEEVKTIDRYGRRPGQEGLMCEVSGARERSERDEMSGRDETSREKLKSYEHELTTQLLWTDPQEMPGRGPSKRGVGLGFGPDVTRRWCELNEVTAVIRSHEVRQDGYAIEHDGLCITTFSCPNYCDSTGNQAAYVKMQDDGTLSYHQFSAVPHPDMKPMAYSQGFGFMAKPGTYPYPKLCAISNNSATLSRNKAHSVPNSMFGNSARTNANAPRHEPAKGARARRRMTFAAQRKLEREKTEWQVVPQLGKREGRRRRKRMPRVRKAREVERAEGSLVSGGQLGYLTAVIDVKEIEGRLTELS</sequence>
<keyword evidence="6" id="KW-0464">Manganese</keyword>
<feature type="repeat" description="TPR" evidence="7">
    <location>
        <begin position="144"/>
        <end position="177"/>
    </location>
</feature>
<dbReference type="SMART" id="SM00156">
    <property type="entry name" value="PP2Ac"/>
    <property type="match status" value="1"/>
</dbReference>
<feature type="region of interest" description="Disordered" evidence="9">
    <location>
        <begin position="564"/>
        <end position="585"/>
    </location>
</feature>
<evidence type="ECO:0000256" key="1">
    <source>
        <dbReference type="ARBA" id="ARBA00001936"/>
    </source>
</evidence>
<gene>
    <name evidence="11" type="ORF">A1Q1_03428</name>
</gene>
<dbReference type="InterPro" id="IPR011990">
    <property type="entry name" value="TPR-like_helical_dom_sf"/>
</dbReference>
<dbReference type="EMBL" id="ALBS01000233">
    <property type="protein sequence ID" value="EJT47651.1"/>
    <property type="molecule type" value="Genomic_DNA"/>
</dbReference>
<dbReference type="Gene3D" id="3.60.21.10">
    <property type="match status" value="1"/>
</dbReference>
<dbReference type="InterPro" id="IPR004843">
    <property type="entry name" value="Calcineurin-like_PHP"/>
</dbReference>
<dbReference type="SUPFAM" id="SSF48452">
    <property type="entry name" value="TPR-like"/>
    <property type="match status" value="1"/>
</dbReference>
<reference evidence="11 12" key="1">
    <citation type="journal article" date="2012" name="Eukaryot. Cell">
        <title>Draft genome sequence of CBS 2479, the standard type strain of Trichosporon asahii.</title>
        <authorList>
            <person name="Yang R.Y."/>
            <person name="Li H.T."/>
            <person name="Zhu H."/>
            <person name="Zhou G.P."/>
            <person name="Wang M."/>
            <person name="Wang L."/>
        </authorList>
    </citation>
    <scope>NUCLEOTIDE SEQUENCE [LARGE SCALE GENOMIC DNA]</scope>
    <source>
        <strain evidence="12">ATCC 90039 / CBS 2479 / JCM 2466 / KCTC 7840 / NCYC 2677 / UAMH 7654</strain>
    </source>
</reference>
<feature type="compositionally biased region" description="Low complexity" evidence="9">
    <location>
        <begin position="14"/>
        <end position="24"/>
    </location>
</feature>
<dbReference type="GO" id="GO:0004722">
    <property type="term" value="F:protein serine/threonine phosphatase activity"/>
    <property type="evidence" value="ECO:0007669"/>
    <property type="project" value="UniProtKB-EC"/>
</dbReference>
<evidence type="ECO:0000313" key="11">
    <source>
        <dbReference type="EMBL" id="EJT47651.1"/>
    </source>
</evidence>
<evidence type="ECO:0000256" key="6">
    <source>
        <dbReference type="ARBA" id="ARBA00023211"/>
    </source>
</evidence>
<feature type="region of interest" description="Disordered" evidence="9">
    <location>
        <begin position="1"/>
        <end position="47"/>
    </location>
</feature>
<evidence type="ECO:0000256" key="8">
    <source>
        <dbReference type="RuleBase" id="RU004273"/>
    </source>
</evidence>
<dbReference type="PANTHER" id="PTHR45668">
    <property type="entry name" value="SERINE/THREONINE-PROTEIN PHOSPHATASE 5-RELATED"/>
    <property type="match status" value="1"/>
</dbReference>
<dbReference type="SUPFAM" id="SSF56300">
    <property type="entry name" value="Metallo-dependent phosphatases"/>
    <property type="match status" value="1"/>
</dbReference>
<keyword evidence="5 8" id="KW-0378">Hydrolase</keyword>
<dbReference type="Pfam" id="PF08321">
    <property type="entry name" value="PPP5"/>
    <property type="match status" value="1"/>
</dbReference>
<dbReference type="Pfam" id="PF00149">
    <property type="entry name" value="Metallophos"/>
    <property type="match status" value="1"/>
</dbReference>
<evidence type="ECO:0000256" key="9">
    <source>
        <dbReference type="SAM" id="MobiDB-lite"/>
    </source>
</evidence>
<dbReference type="GO" id="GO:0046872">
    <property type="term" value="F:metal ion binding"/>
    <property type="evidence" value="ECO:0007669"/>
    <property type="project" value="UniProtKB-KW"/>
</dbReference>
<feature type="compositionally biased region" description="Basic and acidic residues" evidence="9">
    <location>
        <begin position="565"/>
        <end position="585"/>
    </location>
</feature>
<dbReference type="InterPro" id="IPR006186">
    <property type="entry name" value="Ser/Thr-sp_prot-phosphatase"/>
</dbReference>
<keyword evidence="4" id="KW-0677">Repeat</keyword>